<evidence type="ECO:0000256" key="3">
    <source>
        <dbReference type="ARBA" id="ARBA00022649"/>
    </source>
</evidence>
<reference evidence="8" key="1">
    <citation type="submission" date="2018-11" db="EMBL/GenBank/DDBJ databases">
        <title>Genomics analysis of Putative Virulence Factors on Adhesion and Cytotoxicity for Cronobacter spp.</title>
        <authorList>
            <person name="Cui J."/>
        </authorList>
    </citation>
    <scope>NUCLEOTIDE SEQUENCE</scope>
    <source>
        <strain evidence="8">SD69</strain>
    </source>
</reference>
<comment type="similarity">
    <text evidence="1">Belongs to the acetyltransferase family. GNAT subfamily.</text>
</comment>
<dbReference type="Proteomes" id="UP000778262">
    <property type="component" value="Unassembled WGS sequence"/>
</dbReference>
<dbReference type="PANTHER" id="PTHR36449">
    <property type="entry name" value="ACETYLTRANSFERASE-RELATED"/>
    <property type="match status" value="1"/>
</dbReference>
<dbReference type="Pfam" id="PF13508">
    <property type="entry name" value="Acetyltransf_7"/>
    <property type="match status" value="1"/>
</dbReference>
<keyword evidence="4" id="KW-0808">Transferase</keyword>
<protein>
    <submittedName>
        <fullName evidence="8">GNAT family N-acetyltransferase</fullName>
    </submittedName>
</protein>
<evidence type="ECO:0000313" key="9">
    <source>
        <dbReference type="Proteomes" id="UP000778262"/>
    </source>
</evidence>
<dbReference type="PANTHER" id="PTHR36449:SF1">
    <property type="entry name" value="ACETYLTRANSFERASE"/>
    <property type="match status" value="1"/>
</dbReference>
<dbReference type="SUPFAM" id="SSF55729">
    <property type="entry name" value="Acyl-CoA N-acyltransferases (Nat)"/>
    <property type="match status" value="1"/>
</dbReference>
<evidence type="ECO:0000256" key="4">
    <source>
        <dbReference type="ARBA" id="ARBA00022679"/>
    </source>
</evidence>
<dbReference type="Gene3D" id="3.40.630.30">
    <property type="match status" value="1"/>
</dbReference>
<name>A0A9Q4TAA4_9ENTR</name>
<feature type="domain" description="N-acetyltransferase" evidence="7">
    <location>
        <begin position="90"/>
        <end position="148"/>
    </location>
</feature>
<organism evidence="8 9">
    <name type="scientific">Cronobacter dublinensis</name>
    <dbReference type="NCBI Taxonomy" id="413497"/>
    <lineage>
        <taxon>Bacteria</taxon>
        <taxon>Pseudomonadati</taxon>
        <taxon>Pseudomonadota</taxon>
        <taxon>Gammaproteobacteria</taxon>
        <taxon>Enterobacterales</taxon>
        <taxon>Enterobacteriaceae</taxon>
        <taxon>Cronobacter</taxon>
    </lineage>
</organism>
<dbReference type="CDD" id="cd04301">
    <property type="entry name" value="NAT_SF"/>
    <property type="match status" value="1"/>
</dbReference>
<evidence type="ECO:0000256" key="5">
    <source>
        <dbReference type="ARBA" id="ARBA00023315"/>
    </source>
</evidence>
<comment type="catalytic activity">
    <reaction evidence="6">
        <text>glycyl-tRNA(Gly) + acetyl-CoA = N-acetylglycyl-tRNA(Gly) + CoA + H(+)</text>
        <dbReference type="Rhea" id="RHEA:81867"/>
        <dbReference type="Rhea" id="RHEA-COMP:9683"/>
        <dbReference type="Rhea" id="RHEA-COMP:19766"/>
        <dbReference type="ChEBI" id="CHEBI:15378"/>
        <dbReference type="ChEBI" id="CHEBI:57287"/>
        <dbReference type="ChEBI" id="CHEBI:57288"/>
        <dbReference type="ChEBI" id="CHEBI:78522"/>
        <dbReference type="ChEBI" id="CHEBI:232036"/>
    </reaction>
</comment>
<keyword evidence="2" id="KW-0678">Repressor</keyword>
<keyword evidence="3" id="KW-1277">Toxin-antitoxin system</keyword>
<dbReference type="InterPro" id="IPR000182">
    <property type="entry name" value="GNAT_dom"/>
</dbReference>
<keyword evidence="5" id="KW-0012">Acyltransferase</keyword>
<comment type="caution">
    <text evidence="8">The sequence shown here is derived from an EMBL/GenBank/DDBJ whole genome shotgun (WGS) entry which is preliminary data.</text>
</comment>
<evidence type="ECO:0000256" key="1">
    <source>
        <dbReference type="ARBA" id="ARBA00009342"/>
    </source>
</evidence>
<evidence type="ECO:0000259" key="7">
    <source>
        <dbReference type="Pfam" id="PF13508"/>
    </source>
</evidence>
<evidence type="ECO:0000313" key="8">
    <source>
        <dbReference type="EMBL" id="NCH89778.1"/>
    </source>
</evidence>
<gene>
    <name evidence="8" type="ORF">EHJ13_20400</name>
</gene>
<accession>A0A9Q4TAA4</accession>
<sequence length="175" mass="19434">MTLKRGVFSYAPEHGWKTASFDCGCDTLNDFLRQRLAVQQQRNVLRAYVVLTNEPEPAVAGYYTLSGASFERSLFGDRKRQIPYDSAPCVLLGRLAVDKTHAGKGIGSMLVADAARRVYDVARAVGVYAMFVEAKDAHAAQFYQQLGFLQAESTDGRQRLFFPIRALDALFTTTP</sequence>
<dbReference type="AlphaFoldDB" id="A0A9Q4TAA4"/>
<proteinExistence type="inferred from homology"/>
<dbReference type="GO" id="GO:0016747">
    <property type="term" value="F:acyltransferase activity, transferring groups other than amino-acyl groups"/>
    <property type="evidence" value="ECO:0007669"/>
    <property type="project" value="InterPro"/>
</dbReference>
<dbReference type="EMBL" id="RPBY01000011">
    <property type="protein sequence ID" value="NCH89778.1"/>
    <property type="molecule type" value="Genomic_DNA"/>
</dbReference>
<evidence type="ECO:0000256" key="2">
    <source>
        <dbReference type="ARBA" id="ARBA00022491"/>
    </source>
</evidence>
<dbReference type="RefSeq" id="WP_105648060.1">
    <property type="nucleotide sequence ID" value="NZ_CP101591.1"/>
</dbReference>
<evidence type="ECO:0000256" key="6">
    <source>
        <dbReference type="ARBA" id="ARBA00049880"/>
    </source>
</evidence>
<dbReference type="InterPro" id="IPR016181">
    <property type="entry name" value="Acyl_CoA_acyltransferase"/>
</dbReference>